<feature type="compositionally biased region" description="Polar residues" evidence="4">
    <location>
        <begin position="261"/>
        <end position="270"/>
    </location>
</feature>
<evidence type="ECO:0000313" key="8">
    <source>
        <dbReference type="Proteomes" id="UP000006727"/>
    </source>
</evidence>
<dbReference type="Gramene" id="Pp3c18_13210V3.4">
    <property type="protein sequence ID" value="Pp3c18_13210V3.4"/>
    <property type="gene ID" value="Pp3c18_13210"/>
</dbReference>
<dbReference type="InterPro" id="IPR001680">
    <property type="entry name" value="WD40_rpt"/>
</dbReference>
<feature type="domain" description="Transcription factor IIIC 90kDa subunit N-terminal" evidence="5">
    <location>
        <begin position="291"/>
        <end position="580"/>
    </location>
</feature>
<dbReference type="EMBL" id="ABEU02000018">
    <property type="protein sequence ID" value="PNR35179.1"/>
    <property type="molecule type" value="Genomic_DNA"/>
</dbReference>
<gene>
    <name evidence="7" type="primary">LOC112295278</name>
    <name evidence="6" type="ORF">PHYPA_023078</name>
</gene>
<dbReference type="Gramene" id="Pp3c18_13210V3.1">
    <property type="protein sequence ID" value="Pp3c18_13210V3.1"/>
    <property type="gene ID" value="Pp3c18_13210"/>
</dbReference>
<evidence type="ECO:0000256" key="4">
    <source>
        <dbReference type="SAM" id="MobiDB-lite"/>
    </source>
</evidence>
<dbReference type="PANTHER" id="PTHR15496:SF2">
    <property type="entry name" value="GENERAL TRANSCRIPTION FACTOR 3C POLYPEPTIDE 4"/>
    <property type="match status" value="1"/>
</dbReference>
<feature type="region of interest" description="Disordered" evidence="4">
    <location>
        <begin position="195"/>
        <end position="221"/>
    </location>
</feature>
<keyword evidence="8" id="KW-1185">Reference proteome</keyword>
<dbReference type="Gramene" id="Pp3c18_13210V3.6">
    <property type="protein sequence ID" value="Pp3c18_13210V3.6"/>
    <property type="gene ID" value="Pp3c18_13210"/>
</dbReference>
<dbReference type="GO" id="GO:0006384">
    <property type="term" value="P:transcription initiation at RNA polymerase III promoter"/>
    <property type="evidence" value="ECO:0007669"/>
    <property type="project" value="InterPro"/>
</dbReference>
<feature type="repeat" description="WD" evidence="3">
    <location>
        <begin position="472"/>
        <end position="506"/>
    </location>
</feature>
<dbReference type="EnsemblPlants" id="Pp3c18_13210V3.6">
    <property type="protein sequence ID" value="Pp3c18_13210V3.6"/>
    <property type="gene ID" value="Pp3c18_13210"/>
</dbReference>
<dbReference type="InterPro" id="IPR036322">
    <property type="entry name" value="WD40_repeat_dom_sf"/>
</dbReference>
<dbReference type="RefSeq" id="XP_024402384.1">
    <property type="nucleotide sequence ID" value="XM_024546616.2"/>
</dbReference>
<dbReference type="PANTHER" id="PTHR15496">
    <property type="entry name" value="GENERAL TRANSCRIPTION FACTOR 3C POLYPEPTIDE 4 FAMILY"/>
    <property type="match status" value="1"/>
</dbReference>
<protein>
    <recommendedName>
        <fullName evidence="5">Transcription factor IIIC 90kDa subunit N-terminal domain-containing protein</fullName>
    </recommendedName>
</protein>
<dbReference type="RefSeq" id="XP_024402385.1">
    <property type="nucleotide sequence ID" value="XM_024546617.2"/>
</dbReference>
<dbReference type="RefSeq" id="XP_024402381.1">
    <property type="nucleotide sequence ID" value="XM_024546613.2"/>
</dbReference>
<dbReference type="Proteomes" id="UP000006727">
    <property type="component" value="Chromosome 18"/>
</dbReference>
<reference evidence="7" key="3">
    <citation type="submission" date="2020-12" db="UniProtKB">
        <authorList>
            <consortium name="EnsemblPlants"/>
        </authorList>
    </citation>
    <scope>IDENTIFICATION</scope>
</reference>
<dbReference type="PaxDb" id="3218-PP1S3_505V6.1"/>
<dbReference type="Gramene" id="Pp3c18_13210V3.2">
    <property type="protein sequence ID" value="Pp3c18_13210V3.2"/>
    <property type="gene ID" value="Pp3c18_13210"/>
</dbReference>
<dbReference type="PROSITE" id="PS50294">
    <property type="entry name" value="WD_REPEATS_REGION"/>
    <property type="match status" value="1"/>
</dbReference>
<dbReference type="PROSITE" id="PS50082">
    <property type="entry name" value="WD_REPEATS_2"/>
    <property type="match status" value="2"/>
</dbReference>
<keyword evidence="2" id="KW-0677">Repeat</keyword>
<dbReference type="InterPro" id="IPR019775">
    <property type="entry name" value="WD40_repeat_CS"/>
</dbReference>
<evidence type="ECO:0000256" key="2">
    <source>
        <dbReference type="ARBA" id="ARBA00022737"/>
    </source>
</evidence>
<dbReference type="STRING" id="3218.A0A2K1J0X3"/>
<dbReference type="FunCoup" id="A0A2K1J0X3">
    <property type="interactions" value="1246"/>
</dbReference>
<dbReference type="EnsemblPlants" id="Pp3c18_13210V3.2">
    <property type="protein sequence ID" value="Pp3c18_13210V3.2"/>
    <property type="gene ID" value="Pp3c18_13210"/>
</dbReference>
<evidence type="ECO:0000256" key="3">
    <source>
        <dbReference type="PROSITE-ProRule" id="PRU00221"/>
    </source>
</evidence>
<proteinExistence type="predicted"/>
<dbReference type="EnsemblPlants" id="Pp3c18_13210V3.1">
    <property type="protein sequence ID" value="Pp3c18_13210V3.1"/>
    <property type="gene ID" value="Pp3c18_13210"/>
</dbReference>
<evidence type="ECO:0000259" key="5">
    <source>
        <dbReference type="Pfam" id="PF12657"/>
    </source>
</evidence>
<dbReference type="EnsemblPlants" id="Pp3c18_13210V3.5">
    <property type="protein sequence ID" value="Pp3c18_13210V3.5"/>
    <property type="gene ID" value="Pp3c18_13210"/>
</dbReference>
<feature type="compositionally biased region" description="Low complexity" evidence="4">
    <location>
        <begin position="271"/>
        <end position="284"/>
    </location>
</feature>
<dbReference type="Gene3D" id="2.130.10.10">
    <property type="entry name" value="YVTN repeat-like/Quinoprotein amine dehydrogenase"/>
    <property type="match status" value="2"/>
</dbReference>
<feature type="repeat" description="WD" evidence="3">
    <location>
        <begin position="383"/>
        <end position="396"/>
    </location>
</feature>
<name>A0A2K1J0X3_PHYPA</name>
<dbReference type="Pfam" id="PF12657">
    <property type="entry name" value="TFIIIC_delta"/>
    <property type="match status" value="2"/>
</dbReference>
<feature type="region of interest" description="Disordered" evidence="4">
    <location>
        <begin position="245"/>
        <end position="286"/>
    </location>
</feature>
<dbReference type="EnsemblPlants" id="Pp3c18_13210V3.4">
    <property type="protein sequence ID" value="Pp3c18_13210V3.4"/>
    <property type="gene ID" value="Pp3c18_13210"/>
</dbReference>
<dbReference type="EnsemblPlants" id="Pp3c18_13210V3.3">
    <property type="protein sequence ID" value="Pp3c18_13210V3.3"/>
    <property type="gene ID" value="Pp3c18_13210"/>
</dbReference>
<reference evidence="6 8" key="1">
    <citation type="journal article" date="2008" name="Science">
        <title>The Physcomitrella genome reveals evolutionary insights into the conquest of land by plants.</title>
        <authorList>
            <person name="Rensing S."/>
            <person name="Lang D."/>
            <person name="Zimmer A."/>
            <person name="Terry A."/>
            <person name="Salamov A."/>
            <person name="Shapiro H."/>
            <person name="Nishiyama T."/>
            <person name="Perroud P.-F."/>
            <person name="Lindquist E."/>
            <person name="Kamisugi Y."/>
            <person name="Tanahashi T."/>
            <person name="Sakakibara K."/>
            <person name="Fujita T."/>
            <person name="Oishi K."/>
            <person name="Shin-I T."/>
            <person name="Kuroki Y."/>
            <person name="Toyoda A."/>
            <person name="Suzuki Y."/>
            <person name="Hashimoto A."/>
            <person name="Yamaguchi K."/>
            <person name="Sugano A."/>
            <person name="Kohara Y."/>
            <person name="Fujiyama A."/>
            <person name="Anterola A."/>
            <person name="Aoki S."/>
            <person name="Ashton N."/>
            <person name="Barbazuk W.B."/>
            <person name="Barker E."/>
            <person name="Bennetzen J."/>
            <person name="Bezanilla M."/>
            <person name="Blankenship R."/>
            <person name="Cho S.H."/>
            <person name="Dutcher S."/>
            <person name="Estelle M."/>
            <person name="Fawcett J.A."/>
            <person name="Gundlach H."/>
            <person name="Hanada K."/>
            <person name="Heyl A."/>
            <person name="Hicks K.A."/>
            <person name="Hugh J."/>
            <person name="Lohr M."/>
            <person name="Mayer K."/>
            <person name="Melkozernov A."/>
            <person name="Murata T."/>
            <person name="Nelson D."/>
            <person name="Pils B."/>
            <person name="Prigge M."/>
            <person name="Reiss B."/>
            <person name="Renner T."/>
            <person name="Rombauts S."/>
            <person name="Rushton P."/>
            <person name="Sanderfoot A."/>
            <person name="Schween G."/>
            <person name="Shiu S.-H."/>
            <person name="Stueber K."/>
            <person name="Theodoulou F.L."/>
            <person name="Tu H."/>
            <person name="Van de Peer Y."/>
            <person name="Verrier P.J."/>
            <person name="Waters E."/>
            <person name="Wood A."/>
            <person name="Yang L."/>
            <person name="Cove D."/>
            <person name="Cuming A."/>
            <person name="Hasebe M."/>
            <person name="Lucas S."/>
            <person name="Mishler D.B."/>
            <person name="Reski R."/>
            <person name="Grigoriev I."/>
            <person name="Quatrano R.S."/>
            <person name="Boore J.L."/>
        </authorList>
    </citation>
    <scope>NUCLEOTIDE SEQUENCE [LARGE SCALE GENOMIC DNA]</scope>
    <source>
        <strain evidence="7 8">cv. Gransden 2004</strain>
    </source>
</reference>
<dbReference type="AlphaFoldDB" id="A0A2K1J0X3"/>
<sequence>MSSAMGDLEELQQPQASFGGLGIPFQAVAVVGSPVFPNSIKWSQDNLLAVASGHLVTILNPAELTGPKGFVPVTQSPVFDIGKVQPADFHDPELMQFRLAREGRIGVRSIDWSPQGVASHGGCLLAVCTTDSRVKLYREPFCDYTPEWVEVGDVTKLMHSCCVDDKFQGANAAYDVVTKDDRIDENNLPVKAKKLQAQSQESLHRKVQRKEKITQNTSENRYNIDDDDDCLTLIQAKKRAKKNLLTTPPSSKNVFTRAEDNTVQESRTPVSPSGQHSGSSRRSSFITPKEYTERDYSLSPLVIAWSPTCYVNDRGLVLCAVGTKAGSVWLLRVALPEYYSVEKSVPPKMSLLGEIFAHKSWLTTFSWGTRSCIKDTTEDTVVLATGSSDGSVKLWSGNLHDLATMPSGSRTFPLTLLTEVIPPDTVIVSSLALVVANGHSSKPLLALGKGSGQVSVCEFDSSWVCTHRVNQIMAHDQVVTGLIWTVDGRFLYSCSQDNVLHAWEFSGDGLCSLPITDCSSLLKTETPQIALDLPASVLDLYYGIAFSPGMLSMAVVRGVTADMVDQMYQARAQKGVVHLFWMGCQKSKPSLDDVLDTSFGMPFHKSIQTNDFENWKTKILFALHRMEDPTLPLVLWDTIAALTNLKPVTSAEFVISIILHWISSWCQGLNLRDTGTLYTYLDSLLANLASASCRQLQILCVLYRQLLLAHCTAEVLSGRTSQEQLEPSGERIPSWGKISGRFLHSAEQEEQLKQHLRIVEYELRQRLYMGTLSLASCLETAEQLKNRLGDMEVILPLVVNWVTANKSECFPRLVQLADDISSSSNDMSSLFRKEALSEHCTFCDADVHLESPEVAYCCGIQSEKGFSKHKLQRCAVSLQVCPGVPLWYCNCCARWASKLAPASFFHLPSRTFLEHAFSPITEQTPLPACPFCGILMHRYLPDFLLSPKLV</sequence>
<dbReference type="InterPro" id="IPR015943">
    <property type="entry name" value="WD40/YVTN_repeat-like_dom_sf"/>
</dbReference>
<dbReference type="OrthoDB" id="6021743at2759"/>
<dbReference type="RefSeq" id="XP_024402380.1">
    <property type="nucleotide sequence ID" value="XM_024546612.2"/>
</dbReference>
<dbReference type="Gramene" id="Pp3c18_13210V3.5">
    <property type="protein sequence ID" value="Pp3c18_13210V3.5"/>
    <property type="gene ID" value="Pp3c18_13210"/>
</dbReference>
<feature type="compositionally biased region" description="Polar residues" evidence="4">
    <location>
        <begin position="245"/>
        <end position="254"/>
    </location>
</feature>
<dbReference type="SMART" id="SM00320">
    <property type="entry name" value="WD40"/>
    <property type="match status" value="3"/>
</dbReference>
<dbReference type="PROSITE" id="PS00678">
    <property type="entry name" value="WD_REPEATS_1"/>
    <property type="match status" value="1"/>
</dbReference>
<dbReference type="GO" id="GO:0000127">
    <property type="term" value="C:transcription factor TFIIIC complex"/>
    <property type="evidence" value="ECO:0000318"/>
    <property type="project" value="GO_Central"/>
</dbReference>
<evidence type="ECO:0000313" key="7">
    <source>
        <dbReference type="EnsemblPlants" id="Pp3c18_13210V3.1"/>
    </source>
</evidence>
<dbReference type="InterPro" id="IPR044230">
    <property type="entry name" value="GTF3C4"/>
</dbReference>
<keyword evidence="1 3" id="KW-0853">WD repeat</keyword>
<dbReference type="GO" id="GO:0004402">
    <property type="term" value="F:histone acetyltransferase activity"/>
    <property type="evidence" value="ECO:0007669"/>
    <property type="project" value="InterPro"/>
</dbReference>
<organism evidence="6">
    <name type="scientific">Physcomitrium patens</name>
    <name type="common">Spreading-leaved earth moss</name>
    <name type="synonym">Physcomitrella patens</name>
    <dbReference type="NCBI Taxonomy" id="3218"/>
    <lineage>
        <taxon>Eukaryota</taxon>
        <taxon>Viridiplantae</taxon>
        <taxon>Streptophyta</taxon>
        <taxon>Embryophyta</taxon>
        <taxon>Bryophyta</taxon>
        <taxon>Bryophytina</taxon>
        <taxon>Bryopsida</taxon>
        <taxon>Funariidae</taxon>
        <taxon>Funariales</taxon>
        <taxon>Funariaceae</taxon>
        <taxon>Physcomitrium</taxon>
    </lineage>
</organism>
<evidence type="ECO:0000313" key="6">
    <source>
        <dbReference type="EMBL" id="PNR35179.1"/>
    </source>
</evidence>
<dbReference type="InterPro" id="IPR024761">
    <property type="entry name" value="TFIIIC_delta_N"/>
</dbReference>
<evidence type="ECO:0000256" key="1">
    <source>
        <dbReference type="ARBA" id="ARBA00022574"/>
    </source>
</evidence>
<dbReference type="GeneID" id="112295278"/>
<accession>A0A2K1J0X3</accession>
<dbReference type="SUPFAM" id="SSF50978">
    <property type="entry name" value="WD40 repeat-like"/>
    <property type="match status" value="1"/>
</dbReference>
<dbReference type="Gramene" id="Pp3c18_13210V3.3">
    <property type="protein sequence ID" value="Pp3c18_13210V3.3"/>
    <property type="gene ID" value="Pp3c18_13210"/>
</dbReference>
<feature type="domain" description="Transcription factor IIIC 90kDa subunit N-terminal" evidence="5">
    <location>
        <begin position="42"/>
        <end position="167"/>
    </location>
</feature>
<dbReference type="RefSeq" id="XP_024402382.1">
    <property type="nucleotide sequence ID" value="XM_024546614.2"/>
</dbReference>
<dbReference type="KEGG" id="ppp:112295278"/>
<reference evidence="6 8" key="2">
    <citation type="journal article" date="2018" name="Plant J.">
        <title>The Physcomitrella patens chromosome-scale assembly reveals moss genome structure and evolution.</title>
        <authorList>
            <person name="Lang D."/>
            <person name="Ullrich K.K."/>
            <person name="Murat F."/>
            <person name="Fuchs J."/>
            <person name="Jenkins J."/>
            <person name="Haas F.B."/>
            <person name="Piednoel M."/>
            <person name="Gundlach H."/>
            <person name="Van Bel M."/>
            <person name="Meyberg R."/>
            <person name="Vives C."/>
            <person name="Morata J."/>
            <person name="Symeonidi A."/>
            <person name="Hiss M."/>
            <person name="Muchero W."/>
            <person name="Kamisugi Y."/>
            <person name="Saleh O."/>
            <person name="Blanc G."/>
            <person name="Decker E.L."/>
            <person name="van Gessel N."/>
            <person name="Grimwood J."/>
            <person name="Hayes R.D."/>
            <person name="Graham S.W."/>
            <person name="Gunter L.E."/>
            <person name="McDaniel S.F."/>
            <person name="Hoernstein S.N.W."/>
            <person name="Larsson A."/>
            <person name="Li F.W."/>
            <person name="Perroud P.F."/>
            <person name="Phillips J."/>
            <person name="Ranjan P."/>
            <person name="Rokshar D.S."/>
            <person name="Rothfels C.J."/>
            <person name="Schneider L."/>
            <person name="Shu S."/>
            <person name="Stevenson D.W."/>
            <person name="Thummler F."/>
            <person name="Tillich M."/>
            <person name="Villarreal Aguilar J.C."/>
            <person name="Widiez T."/>
            <person name="Wong G.K."/>
            <person name="Wymore A."/>
            <person name="Zhang Y."/>
            <person name="Zimmer A.D."/>
            <person name="Quatrano R.S."/>
            <person name="Mayer K.F.X."/>
            <person name="Goodstein D."/>
            <person name="Casacuberta J.M."/>
            <person name="Vandepoele K."/>
            <person name="Reski R."/>
            <person name="Cuming A.C."/>
            <person name="Tuskan G.A."/>
            <person name="Maumus F."/>
            <person name="Salse J."/>
            <person name="Schmutz J."/>
            <person name="Rensing S.A."/>
        </authorList>
    </citation>
    <scope>NUCLEOTIDE SEQUENCE [LARGE SCALE GENOMIC DNA]</scope>
    <source>
        <strain evidence="7 8">cv. Gransden 2004</strain>
    </source>
</reference>
<dbReference type="RefSeq" id="XP_024402383.1">
    <property type="nucleotide sequence ID" value="XM_024546615.2"/>
</dbReference>